<sequence length="279" mass="31105">MARPIPIAAVAPPARPIPIAAVAPLARPRQRLPAVACLLMTWEPIFLPETLYYSFARIDIFGLHTRIFHVLQLAIIHLQACVEEKGKRGKFVGEEIDRLQWAPVVLVTLLIQATTNSVELNLALSIQIQRVGVGGCRTGVRIANERRKTASKSLVPILYMAVMIVDIDQDLFRAPSWISRHARTSIQIDATSPISSVPPPTIRHHTQIIVEDSLPVVDDFIAAISDFFALDLRHWAPSTGIQIAVCSLRSVPRDVIRTRGKHDSLKHAPKVNKFVDFFY</sequence>
<reference evidence="1" key="1">
    <citation type="journal article" date="2005" name="BMC Biol.">
        <title>The sequence of rice chromosomes 11 and 12, rich in disease resistance genes and recent gene duplications.</title>
        <authorList>
            <consortium name="The rice chromosomes 11 and 12 sequencing consortia"/>
        </authorList>
    </citation>
    <scope>NUCLEOTIDE SEQUENCE [LARGE SCALE GENOMIC DNA]</scope>
</reference>
<gene>
    <name evidence="1" type="ordered locus">LOC_Os12g21860</name>
</gene>
<proteinExistence type="predicted"/>
<dbReference type="AlphaFoldDB" id="Q2QT49"/>
<name>Q2QT49_ORYSJ</name>
<accession>Q2QT49</accession>
<reference evidence="1" key="2">
    <citation type="submission" date="2005-04" db="EMBL/GenBank/DDBJ databases">
        <authorList>
            <person name="Buell C.R."/>
            <person name="Wing R.A."/>
            <person name="McCombie W.A."/>
            <person name="Ouyang S."/>
        </authorList>
    </citation>
    <scope>NUCLEOTIDE SEQUENCE</scope>
</reference>
<dbReference type="EMBL" id="DP000011">
    <property type="protein sequence ID" value="ABA97558.1"/>
    <property type="molecule type" value="Genomic_DNA"/>
</dbReference>
<protein>
    <submittedName>
        <fullName evidence="1">Expressed protein</fullName>
    </submittedName>
</protein>
<reference evidence="1" key="3">
    <citation type="submission" date="2006-01" db="EMBL/GenBank/DDBJ databases">
        <authorList>
            <person name="Buell R."/>
        </authorList>
    </citation>
    <scope>NUCLEOTIDE SEQUENCE</scope>
</reference>
<evidence type="ECO:0000313" key="1">
    <source>
        <dbReference type="EMBL" id="ABA97558.1"/>
    </source>
</evidence>
<organism evidence="1">
    <name type="scientific">Oryza sativa subsp. japonica</name>
    <name type="common">Rice</name>
    <dbReference type="NCBI Taxonomy" id="39947"/>
    <lineage>
        <taxon>Eukaryota</taxon>
        <taxon>Viridiplantae</taxon>
        <taxon>Streptophyta</taxon>
        <taxon>Embryophyta</taxon>
        <taxon>Tracheophyta</taxon>
        <taxon>Spermatophyta</taxon>
        <taxon>Magnoliopsida</taxon>
        <taxon>Liliopsida</taxon>
        <taxon>Poales</taxon>
        <taxon>Poaceae</taxon>
        <taxon>BOP clade</taxon>
        <taxon>Oryzoideae</taxon>
        <taxon>Oryzeae</taxon>
        <taxon>Oryzinae</taxon>
        <taxon>Oryza</taxon>
        <taxon>Oryza sativa</taxon>
    </lineage>
</organism>